<dbReference type="Proteomes" id="UP000190675">
    <property type="component" value="Chromosome I"/>
</dbReference>
<evidence type="ECO:0000313" key="1">
    <source>
        <dbReference type="EMBL" id="SHH47133.1"/>
    </source>
</evidence>
<name>A0A1M5T9S7_9BRAD</name>
<gene>
    <name evidence="1" type="ORF">SAMN05444169_7619</name>
</gene>
<evidence type="ECO:0008006" key="3">
    <source>
        <dbReference type="Google" id="ProtNLM"/>
    </source>
</evidence>
<proteinExistence type="predicted"/>
<evidence type="ECO:0000313" key="2">
    <source>
        <dbReference type="Proteomes" id="UP000190675"/>
    </source>
</evidence>
<dbReference type="RefSeq" id="WP_079570782.1">
    <property type="nucleotide sequence ID" value="NZ_LT670818.1"/>
</dbReference>
<reference evidence="1 2" key="1">
    <citation type="submission" date="2016-11" db="EMBL/GenBank/DDBJ databases">
        <authorList>
            <person name="Jaros S."/>
            <person name="Januszkiewicz K."/>
            <person name="Wedrychowicz H."/>
        </authorList>
    </citation>
    <scope>NUCLEOTIDE SEQUENCE [LARGE SCALE GENOMIC DNA]</scope>
    <source>
        <strain evidence="1 2">GAS242</strain>
    </source>
</reference>
<dbReference type="AlphaFoldDB" id="A0A1M5T9S7"/>
<sequence>MTAVQDLETAVANLTVSVSAELAALTSALSFVGQDAAIEASVAKLNALNDALKASVAPAPVVPVAADPVIVPGA</sequence>
<dbReference type="EMBL" id="LT670818">
    <property type="protein sequence ID" value="SHH47133.1"/>
    <property type="molecule type" value="Genomic_DNA"/>
</dbReference>
<accession>A0A1M5T9S7</accession>
<organism evidence="1 2">
    <name type="scientific">Bradyrhizobium erythrophlei</name>
    <dbReference type="NCBI Taxonomy" id="1437360"/>
    <lineage>
        <taxon>Bacteria</taxon>
        <taxon>Pseudomonadati</taxon>
        <taxon>Pseudomonadota</taxon>
        <taxon>Alphaproteobacteria</taxon>
        <taxon>Hyphomicrobiales</taxon>
        <taxon>Nitrobacteraceae</taxon>
        <taxon>Bradyrhizobium</taxon>
    </lineage>
</organism>
<protein>
    <recommendedName>
        <fullName evidence="3">P10</fullName>
    </recommendedName>
</protein>